<dbReference type="AlphaFoldDB" id="A0A2P2P8Z1"/>
<protein>
    <submittedName>
        <fullName evidence="1">Uncharacterized protein</fullName>
    </submittedName>
</protein>
<organism evidence="1">
    <name type="scientific">Rhizophora mucronata</name>
    <name type="common">Asiatic mangrove</name>
    <dbReference type="NCBI Taxonomy" id="61149"/>
    <lineage>
        <taxon>Eukaryota</taxon>
        <taxon>Viridiplantae</taxon>
        <taxon>Streptophyta</taxon>
        <taxon>Embryophyta</taxon>
        <taxon>Tracheophyta</taxon>
        <taxon>Spermatophyta</taxon>
        <taxon>Magnoliopsida</taxon>
        <taxon>eudicotyledons</taxon>
        <taxon>Gunneridae</taxon>
        <taxon>Pentapetalae</taxon>
        <taxon>rosids</taxon>
        <taxon>fabids</taxon>
        <taxon>Malpighiales</taxon>
        <taxon>Rhizophoraceae</taxon>
        <taxon>Rhizophora</taxon>
    </lineage>
</organism>
<sequence length="45" mass="5295">MYTVGKHKGEMSILVYSRIKCREIDPSLELEARRPKNYPLEENTV</sequence>
<evidence type="ECO:0000313" key="1">
    <source>
        <dbReference type="EMBL" id="MBX51216.1"/>
    </source>
</evidence>
<reference evidence="1" key="1">
    <citation type="submission" date="2018-02" db="EMBL/GenBank/DDBJ databases">
        <title>Rhizophora mucronata_Transcriptome.</title>
        <authorList>
            <person name="Meera S.P."/>
            <person name="Sreeshan A."/>
            <person name="Augustine A."/>
        </authorList>
    </citation>
    <scope>NUCLEOTIDE SEQUENCE</scope>
    <source>
        <tissue evidence="1">Leaf</tissue>
    </source>
</reference>
<proteinExistence type="predicted"/>
<accession>A0A2P2P8Z1</accession>
<name>A0A2P2P8Z1_RHIMU</name>
<dbReference type="EMBL" id="GGEC01070732">
    <property type="protein sequence ID" value="MBX51216.1"/>
    <property type="molecule type" value="Transcribed_RNA"/>
</dbReference>